<dbReference type="GO" id="GO:0000398">
    <property type="term" value="P:mRNA splicing, via spliceosome"/>
    <property type="evidence" value="ECO:0007669"/>
    <property type="project" value="TreeGrafter"/>
</dbReference>
<dbReference type="InterPro" id="IPR000504">
    <property type="entry name" value="RRM_dom"/>
</dbReference>
<dbReference type="PROSITE" id="PS50102">
    <property type="entry name" value="RRM"/>
    <property type="match status" value="1"/>
</dbReference>
<evidence type="ECO:0000256" key="4">
    <source>
        <dbReference type="SAM" id="MobiDB-lite"/>
    </source>
</evidence>
<dbReference type="EMBL" id="CH981525">
    <property type="protein sequence ID" value="EDK43765.1"/>
    <property type="molecule type" value="Genomic_DNA"/>
</dbReference>
<dbReference type="InterPro" id="IPR012677">
    <property type="entry name" value="Nucleotide-bd_a/b_plait_sf"/>
</dbReference>
<name>A5DX57_LODEL</name>
<feature type="compositionally biased region" description="Low complexity" evidence="4">
    <location>
        <begin position="165"/>
        <end position="179"/>
    </location>
</feature>
<dbReference type="InParanoid" id="A5DX57"/>
<proteinExistence type="predicted"/>
<dbReference type="GO" id="GO:0003729">
    <property type="term" value="F:mRNA binding"/>
    <property type="evidence" value="ECO:0007669"/>
    <property type="project" value="TreeGrafter"/>
</dbReference>
<feature type="region of interest" description="Disordered" evidence="4">
    <location>
        <begin position="165"/>
        <end position="305"/>
    </location>
</feature>
<dbReference type="Gene3D" id="3.30.70.330">
    <property type="match status" value="1"/>
</dbReference>
<evidence type="ECO:0000313" key="6">
    <source>
        <dbReference type="EMBL" id="EDK43765.1"/>
    </source>
</evidence>
<dbReference type="STRING" id="379508.A5DX57"/>
<reference evidence="6 7" key="1">
    <citation type="journal article" date="2009" name="Nature">
        <title>Evolution of pathogenicity and sexual reproduction in eight Candida genomes.</title>
        <authorList>
            <person name="Butler G."/>
            <person name="Rasmussen M.D."/>
            <person name="Lin M.F."/>
            <person name="Santos M.A."/>
            <person name="Sakthikumar S."/>
            <person name="Munro C.A."/>
            <person name="Rheinbay E."/>
            <person name="Grabherr M."/>
            <person name="Forche A."/>
            <person name="Reedy J.L."/>
            <person name="Agrafioti I."/>
            <person name="Arnaud M.B."/>
            <person name="Bates S."/>
            <person name="Brown A.J."/>
            <person name="Brunke S."/>
            <person name="Costanzo M.C."/>
            <person name="Fitzpatrick D.A."/>
            <person name="de Groot P.W."/>
            <person name="Harris D."/>
            <person name="Hoyer L.L."/>
            <person name="Hube B."/>
            <person name="Klis F.M."/>
            <person name="Kodira C."/>
            <person name="Lennard N."/>
            <person name="Logue M.E."/>
            <person name="Martin R."/>
            <person name="Neiman A.M."/>
            <person name="Nikolaou E."/>
            <person name="Quail M.A."/>
            <person name="Quinn J."/>
            <person name="Santos M.C."/>
            <person name="Schmitzberger F.F."/>
            <person name="Sherlock G."/>
            <person name="Shah P."/>
            <person name="Silverstein K.A."/>
            <person name="Skrzypek M.S."/>
            <person name="Soll D."/>
            <person name="Staggs R."/>
            <person name="Stansfield I."/>
            <person name="Stumpf M.P."/>
            <person name="Sudbery P.E."/>
            <person name="Srikantha T."/>
            <person name="Zeng Q."/>
            <person name="Berman J."/>
            <person name="Berriman M."/>
            <person name="Heitman J."/>
            <person name="Gow N.A."/>
            <person name="Lorenz M.C."/>
            <person name="Birren B.W."/>
            <person name="Kellis M."/>
            <person name="Cuomo C.A."/>
        </authorList>
    </citation>
    <scope>NUCLEOTIDE SEQUENCE [LARGE SCALE GENOMIC DNA]</scope>
    <source>
        <strain evidence="7">ATCC 11503 / BCRC 21390 / CBS 2605 / JCM 1781 / NBRC 1676 / NRRL YB-4239</strain>
    </source>
</reference>
<dbReference type="KEGG" id="lel:PVL30_001915"/>
<dbReference type="Proteomes" id="UP000001996">
    <property type="component" value="Unassembled WGS sequence"/>
</dbReference>
<evidence type="ECO:0000259" key="5">
    <source>
        <dbReference type="PROSITE" id="PS50102"/>
    </source>
</evidence>
<evidence type="ECO:0000256" key="1">
    <source>
        <dbReference type="ARBA" id="ARBA00004123"/>
    </source>
</evidence>
<dbReference type="GO" id="GO:0071004">
    <property type="term" value="C:U2-type prespliceosome"/>
    <property type="evidence" value="ECO:0007669"/>
    <property type="project" value="TreeGrafter"/>
</dbReference>
<comment type="subcellular location">
    <subcellularLocation>
        <location evidence="1">Nucleus</location>
    </subcellularLocation>
</comment>
<evidence type="ECO:0000256" key="3">
    <source>
        <dbReference type="PROSITE-ProRule" id="PRU00176"/>
    </source>
</evidence>
<feature type="compositionally biased region" description="Low complexity" evidence="4">
    <location>
        <begin position="287"/>
        <end position="299"/>
    </location>
</feature>
<dbReference type="OrthoDB" id="4207594at2759"/>
<dbReference type="PANTHER" id="PTHR13952">
    <property type="entry name" value="U1 SMALL NUCLEAR RIBONUCLEOPROTEIN 70 KD"/>
    <property type="match status" value="1"/>
</dbReference>
<dbReference type="AlphaFoldDB" id="A5DX57"/>
<dbReference type="HOGENOM" id="CLU_045151_4_0_1"/>
<evidence type="ECO:0000256" key="2">
    <source>
        <dbReference type="ARBA" id="ARBA00023242"/>
    </source>
</evidence>
<dbReference type="GeneID" id="5234012"/>
<keyword evidence="2" id="KW-0539">Nucleus</keyword>
<protein>
    <recommendedName>
        <fullName evidence="5">RRM domain-containing protein</fullName>
    </recommendedName>
</protein>
<dbReference type="VEuPathDB" id="FungiDB:LELG_01944"/>
<dbReference type="eggNOG" id="KOG0113">
    <property type="taxonomic scope" value="Eukaryota"/>
</dbReference>
<feature type="compositionally biased region" description="Low complexity" evidence="4">
    <location>
        <begin position="189"/>
        <end position="205"/>
    </location>
</feature>
<dbReference type="SMART" id="SM00360">
    <property type="entry name" value="RRM"/>
    <property type="match status" value="1"/>
</dbReference>
<keyword evidence="3" id="KW-0694">RNA-binding</keyword>
<dbReference type="GO" id="GO:0071011">
    <property type="term" value="C:precatalytic spliceosome"/>
    <property type="evidence" value="ECO:0007669"/>
    <property type="project" value="TreeGrafter"/>
</dbReference>
<feature type="compositionally biased region" description="Polar residues" evidence="4">
    <location>
        <begin position="260"/>
        <end position="272"/>
    </location>
</feature>
<gene>
    <name evidence="6" type="ORF">LELG_01944</name>
</gene>
<sequence>MKDPYRTVFIARLDYSLTELDVTQHFQKYGIIESIKIIRDREGKSRGYGFIVFENEADANTCVNKTSRLGVKLGNRTALVDIERSRILRNWKPRRLGGGEGGRNHVKEGRVASAAATGRRVNIANNPHNQQQLYKTLIELSRGSGGNNLYESGYGYQDGFSSYTSHNSNAQWSSSSHASGYLNPGEHQQSTSVYSSYQPSSASVPHPRAHIPPTTSVFVDGGASSSLPTTSTTVSRSVAATNASPGASVSASIRDKYAKYSSTAGANNQPSTADKYAKYTSIGGGSNNSSSQQSASRSIRSIRRN</sequence>
<dbReference type="InterPro" id="IPR035979">
    <property type="entry name" value="RBD_domain_sf"/>
</dbReference>
<feature type="domain" description="RRM" evidence="5">
    <location>
        <begin position="6"/>
        <end position="85"/>
    </location>
</feature>
<dbReference type="SUPFAM" id="SSF54928">
    <property type="entry name" value="RNA-binding domain, RBD"/>
    <property type="match status" value="1"/>
</dbReference>
<dbReference type="GO" id="GO:0030619">
    <property type="term" value="F:U1 snRNA binding"/>
    <property type="evidence" value="ECO:0007669"/>
    <property type="project" value="TreeGrafter"/>
</dbReference>
<dbReference type="InterPro" id="IPR051183">
    <property type="entry name" value="U1_U11-U12_snRNP_70-35kDa"/>
</dbReference>
<accession>A5DX57</accession>
<feature type="compositionally biased region" description="Low complexity" evidence="4">
    <location>
        <begin position="223"/>
        <end position="244"/>
    </location>
</feature>
<dbReference type="PANTHER" id="PTHR13952:SF5">
    <property type="entry name" value="U1 SMALL NUCLEAR RIBONUCLEOPROTEIN 70 KDA"/>
    <property type="match status" value="1"/>
</dbReference>
<organism evidence="6 7">
    <name type="scientific">Lodderomyces elongisporus (strain ATCC 11503 / CBS 2605 / JCM 1781 / NBRC 1676 / NRRL YB-4239)</name>
    <name type="common">Yeast</name>
    <name type="synonym">Saccharomyces elongisporus</name>
    <dbReference type="NCBI Taxonomy" id="379508"/>
    <lineage>
        <taxon>Eukaryota</taxon>
        <taxon>Fungi</taxon>
        <taxon>Dikarya</taxon>
        <taxon>Ascomycota</taxon>
        <taxon>Saccharomycotina</taxon>
        <taxon>Pichiomycetes</taxon>
        <taxon>Debaryomycetaceae</taxon>
        <taxon>Candida/Lodderomyces clade</taxon>
        <taxon>Lodderomyces</taxon>
    </lineage>
</organism>
<dbReference type="Pfam" id="PF00076">
    <property type="entry name" value="RRM_1"/>
    <property type="match status" value="1"/>
</dbReference>
<dbReference type="GO" id="GO:0005685">
    <property type="term" value="C:U1 snRNP"/>
    <property type="evidence" value="ECO:0007669"/>
    <property type="project" value="TreeGrafter"/>
</dbReference>
<evidence type="ECO:0000313" key="7">
    <source>
        <dbReference type="Proteomes" id="UP000001996"/>
    </source>
</evidence>
<keyword evidence="7" id="KW-1185">Reference proteome</keyword>